<evidence type="ECO:0000256" key="1">
    <source>
        <dbReference type="SAM" id="Phobius"/>
    </source>
</evidence>
<keyword evidence="1" id="KW-0812">Transmembrane</keyword>
<name>A0AB40D0L0_DIOCR</name>
<evidence type="ECO:0000313" key="2">
    <source>
        <dbReference type="Proteomes" id="UP001515500"/>
    </source>
</evidence>
<dbReference type="RefSeq" id="XP_039143804.1">
    <property type="nucleotide sequence ID" value="XM_039287870.1"/>
</dbReference>
<sequence>MRPICPRARWWGWYVTSFMSGNWLRPSVAGCFGLHDDSLFEAEAVALKSILQYLHQNNLKPRQMFITHEELARTIKHGVLLPCWRTTNLLVNIGAMMMILGDIQLHTIPKRWAKASSGLAVHGRNLHELTLFHQGCELPKWIMKVISGFGSSLLIVSSFLCLASFSFLSLYLLAFACLNPCS</sequence>
<keyword evidence="2" id="KW-1185">Reference proteome</keyword>
<proteinExistence type="predicted"/>
<dbReference type="Proteomes" id="UP001515500">
    <property type="component" value="Chromosome 2"/>
</dbReference>
<accession>A0AB40D0L0</accession>
<reference evidence="3" key="1">
    <citation type="submission" date="2025-08" db="UniProtKB">
        <authorList>
            <consortium name="RefSeq"/>
        </authorList>
    </citation>
    <scope>IDENTIFICATION</scope>
</reference>
<organism evidence="2 3">
    <name type="scientific">Dioscorea cayennensis subsp. rotundata</name>
    <name type="common">White Guinea yam</name>
    <name type="synonym">Dioscorea rotundata</name>
    <dbReference type="NCBI Taxonomy" id="55577"/>
    <lineage>
        <taxon>Eukaryota</taxon>
        <taxon>Viridiplantae</taxon>
        <taxon>Streptophyta</taxon>
        <taxon>Embryophyta</taxon>
        <taxon>Tracheophyta</taxon>
        <taxon>Spermatophyta</taxon>
        <taxon>Magnoliopsida</taxon>
        <taxon>Liliopsida</taxon>
        <taxon>Dioscoreales</taxon>
        <taxon>Dioscoreaceae</taxon>
        <taxon>Dioscorea</taxon>
    </lineage>
</organism>
<evidence type="ECO:0000313" key="3">
    <source>
        <dbReference type="RefSeq" id="XP_039143804.1"/>
    </source>
</evidence>
<dbReference type="AlphaFoldDB" id="A0AB40D0L0"/>
<keyword evidence="1" id="KW-0472">Membrane</keyword>
<dbReference type="GeneID" id="120280896"/>
<protein>
    <submittedName>
        <fullName evidence="3">Uncharacterized protein LOC120280896</fullName>
    </submittedName>
</protein>
<keyword evidence="1" id="KW-1133">Transmembrane helix</keyword>
<gene>
    <name evidence="3" type="primary">LOC120280896</name>
</gene>
<feature type="transmembrane region" description="Helical" evidence="1">
    <location>
        <begin position="153"/>
        <end position="174"/>
    </location>
</feature>